<sequence length="103" mass="12082">MKLTKDNREEFMSKKLVSCSNKGFHMKFKNGWIISVQFGIGNYCENYNNPVEEFREMGVAYASDDAEVWAWNGNEHYPKEPLGYQSPEQILKIINKLSKRKKK</sequence>
<proteinExistence type="predicted"/>
<protein>
    <submittedName>
        <fullName evidence="1">Uncharacterized protein</fullName>
    </submittedName>
</protein>
<accession>A0A0F9H2X3</accession>
<reference evidence="1" key="1">
    <citation type="journal article" date="2015" name="Nature">
        <title>Complex archaea that bridge the gap between prokaryotes and eukaryotes.</title>
        <authorList>
            <person name="Spang A."/>
            <person name="Saw J.H."/>
            <person name="Jorgensen S.L."/>
            <person name="Zaremba-Niedzwiedzka K."/>
            <person name="Martijn J."/>
            <person name="Lind A.E."/>
            <person name="van Eijk R."/>
            <person name="Schleper C."/>
            <person name="Guy L."/>
            <person name="Ettema T.J."/>
        </authorList>
    </citation>
    <scope>NUCLEOTIDE SEQUENCE</scope>
</reference>
<dbReference type="EMBL" id="LAZR01026137">
    <property type="protein sequence ID" value="KKL69677.1"/>
    <property type="molecule type" value="Genomic_DNA"/>
</dbReference>
<comment type="caution">
    <text evidence="1">The sequence shown here is derived from an EMBL/GenBank/DDBJ whole genome shotgun (WGS) entry which is preliminary data.</text>
</comment>
<name>A0A0F9H2X3_9ZZZZ</name>
<gene>
    <name evidence="1" type="ORF">LCGC14_2112510</name>
</gene>
<evidence type="ECO:0000313" key="1">
    <source>
        <dbReference type="EMBL" id="KKL69677.1"/>
    </source>
</evidence>
<dbReference type="AlphaFoldDB" id="A0A0F9H2X3"/>
<organism evidence="1">
    <name type="scientific">marine sediment metagenome</name>
    <dbReference type="NCBI Taxonomy" id="412755"/>
    <lineage>
        <taxon>unclassified sequences</taxon>
        <taxon>metagenomes</taxon>
        <taxon>ecological metagenomes</taxon>
    </lineage>
</organism>